<dbReference type="Proteomes" id="UP000654913">
    <property type="component" value="Chromosome 2"/>
</dbReference>
<reference evidence="2" key="1">
    <citation type="submission" date="2021-01" db="EMBL/GenBank/DDBJ databases">
        <authorList>
            <consortium name="Aspergillus puulaauensis MK2 genome sequencing consortium"/>
            <person name="Kazuki M."/>
            <person name="Futagami T."/>
        </authorList>
    </citation>
    <scope>NUCLEOTIDE SEQUENCE</scope>
    <source>
        <strain evidence="2">MK2</strain>
    </source>
</reference>
<dbReference type="RefSeq" id="XP_041552483.1">
    <property type="nucleotide sequence ID" value="XM_041699394.1"/>
</dbReference>
<gene>
    <name evidence="2" type="ORF">APUU_20721A</name>
</gene>
<dbReference type="KEGG" id="apuu:APUU_20721A"/>
<dbReference type="EMBL" id="AP024444">
    <property type="protein sequence ID" value="BCS20289.1"/>
    <property type="molecule type" value="Genomic_DNA"/>
</dbReference>
<organism evidence="2 3">
    <name type="scientific">Aspergillus puulaauensis</name>
    <dbReference type="NCBI Taxonomy" id="1220207"/>
    <lineage>
        <taxon>Eukaryota</taxon>
        <taxon>Fungi</taxon>
        <taxon>Dikarya</taxon>
        <taxon>Ascomycota</taxon>
        <taxon>Pezizomycotina</taxon>
        <taxon>Eurotiomycetes</taxon>
        <taxon>Eurotiomycetidae</taxon>
        <taxon>Eurotiales</taxon>
        <taxon>Aspergillaceae</taxon>
        <taxon>Aspergillus</taxon>
    </lineage>
</organism>
<protein>
    <recommendedName>
        <fullName evidence="4">SRR1-like domain-containing protein</fullName>
    </recommendedName>
</protein>
<keyword evidence="3" id="KW-1185">Reference proteome</keyword>
<evidence type="ECO:0008006" key="4">
    <source>
        <dbReference type="Google" id="ProtNLM"/>
    </source>
</evidence>
<dbReference type="AlphaFoldDB" id="A0A7R8AI30"/>
<feature type="region of interest" description="Disordered" evidence="1">
    <location>
        <begin position="141"/>
        <end position="163"/>
    </location>
</feature>
<sequence length="328" mass="37007">MRLLRRPELPFRADDPSYMDDWIVGERIQATRELERWYANGGELYPRRILEAVVDEQGRKLADGDEFNIEAIDGKTYQYYVRTSAIKCDANGTETVYFRPFIDYVSLNQLLWDADHAMSPAAWRPFHAHCSVRLANYIEQEDEPGEEGSHSSQPSEPSDSVEPTLHTGERILQDLDVDLSGASDWPIWNRIDAVLSSLHVAWKIKTIFAIGCGSLEGSEGDIVRYNRCVVQHVLPYYLAVCLEQKELGSPNVEISFQDSTYTKYDKWALGQLSADVPFDPAAYLDMDSQSLVFSSGATCCVKSIIVENALPAILILDRIRNDDSASQL</sequence>
<proteinExistence type="predicted"/>
<dbReference type="GeneID" id="64970294"/>
<dbReference type="PANTHER" id="PTHR42080:SF1">
    <property type="entry name" value="SRR1-LIKE DOMAIN-CONTAINING PROTEIN"/>
    <property type="match status" value="1"/>
</dbReference>
<evidence type="ECO:0000256" key="1">
    <source>
        <dbReference type="SAM" id="MobiDB-lite"/>
    </source>
</evidence>
<reference evidence="2" key="2">
    <citation type="submission" date="2021-02" db="EMBL/GenBank/DDBJ databases">
        <title>Aspergillus puulaauensis MK2 genome sequence.</title>
        <authorList>
            <person name="Futagami T."/>
            <person name="Mori K."/>
            <person name="Kadooka C."/>
            <person name="Tanaka T."/>
        </authorList>
    </citation>
    <scope>NUCLEOTIDE SEQUENCE</scope>
    <source>
        <strain evidence="2">MK2</strain>
    </source>
</reference>
<dbReference type="PANTHER" id="PTHR42080">
    <property type="entry name" value="SRR1 DOMAIN-CONTAINING PROTEIN"/>
    <property type="match status" value="1"/>
</dbReference>
<evidence type="ECO:0000313" key="3">
    <source>
        <dbReference type="Proteomes" id="UP000654913"/>
    </source>
</evidence>
<name>A0A7R8AI30_9EURO</name>
<dbReference type="OrthoDB" id="4508718at2759"/>
<accession>A0A7R8AI30</accession>
<feature type="compositionally biased region" description="Low complexity" evidence="1">
    <location>
        <begin position="150"/>
        <end position="163"/>
    </location>
</feature>
<evidence type="ECO:0000313" key="2">
    <source>
        <dbReference type="EMBL" id="BCS20289.1"/>
    </source>
</evidence>